<dbReference type="InterPro" id="IPR004381">
    <property type="entry name" value="Glycerate_kinase"/>
</dbReference>
<dbReference type="GO" id="GO:0008887">
    <property type="term" value="F:glycerate kinase activity"/>
    <property type="evidence" value="ECO:0007669"/>
    <property type="project" value="InterPro"/>
</dbReference>
<dbReference type="SUPFAM" id="SSF110738">
    <property type="entry name" value="Glycerate kinase I"/>
    <property type="match status" value="1"/>
</dbReference>
<dbReference type="GO" id="GO:0031388">
    <property type="term" value="P:organic acid phosphorylation"/>
    <property type="evidence" value="ECO:0007669"/>
    <property type="project" value="InterPro"/>
</dbReference>
<name>A0A094PW74_9ZZZZ</name>
<proteinExistence type="inferred from homology"/>
<keyword evidence="3" id="KW-0418">Kinase</keyword>
<evidence type="ECO:0000313" key="4">
    <source>
        <dbReference type="EMBL" id="KGA16005.1"/>
    </source>
</evidence>
<dbReference type="Gene3D" id="3.90.1510.10">
    <property type="entry name" value="Glycerate kinase, domain 2"/>
    <property type="match status" value="1"/>
</dbReference>
<dbReference type="EMBL" id="JNSL01000096">
    <property type="protein sequence ID" value="KGA16005.1"/>
    <property type="molecule type" value="Genomic_DNA"/>
</dbReference>
<evidence type="ECO:0008006" key="5">
    <source>
        <dbReference type="Google" id="ProtNLM"/>
    </source>
</evidence>
<dbReference type="AlphaFoldDB" id="A0A094PW74"/>
<dbReference type="Pfam" id="PF02595">
    <property type="entry name" value="Gly_kinase"/>
    <property type="match status" value="1"/>
</dbReference>
<comment type="caution">
    <text evidence="4">The sequence shown here is derived from an EMBL/GenBank/DDBJ whole genome shotgun (WGS) entry which is preliminary data.</text>
</comment>
<evidence type="ECO:0000256" key="1">
    <source>
        <dbReference type="ARBA" id="ARBA00006284"/>
    </source>
</evidence>
<evidence type="ECO:0000256" key="3">
    <source>
        <dbReference type="ARBA" id="ARBA00022777"/>
    </source>
</evidence>
<dbReference type="Gene3D" id="3.40.50.10350">
    <property type="entry name" value="Glycerate kinase, domain 1"/>
    <property type="match status" value="1"/>
</dbReference>
<accession>A0A094PW74</accession>
<evidence type="ECO:0000256" key="2">
    <source>
        <dbReference type="ARBA" id="ARBA00022679"/>
    </source>
</evidence>
<gene>
    <name evidence="4" type="ORF">GM51_13540</name>
</gene>
<comment type="similarity">
    <text evidence="1">Belongs to the glycerate kinase type-1 family.</text>
</comment>
<keyword evidence="2" id="KW-0808">Transferase</keyword>
<dbReference type="NCBIfam" id="TIGR00045">
    <property type="entry name" value="glycerate kinase"/>
    <property type="match status" value="1"/>
</dbReference>
<dbReference type="PANTHER" id="PTHR21599">
    <property type="entry name" value="GLYCERATE KINASE"/>
    <property type="match status" value="1"/>
</dbReference>
<sequence length="369" mass="37465">MRVLVSPDCFTGTLTSVEAATAIRDGWLKEHPQDEVVIAPLSDGGPGFVGGLHAVLGGELITAIVTGPLGEKTPAQFLFRGNEAWIESAQACGLHLVAADKRDPRITSTYGVGELIAHAIDKGAKTITVGLGGSGTNDAGAGMLAALGATADGELAAGGAKLKSLSKVDLSAALEKISDIELIAASDVDNPLLGLRGATAVFGPQKGADDFAVMELEGALENFAALCGRRSDGKDPAVALGAGAAGGLGYGLLLLGGTRVAGIETVLEIVKLDDEINKADLVITGEGCLDDQSLHGKVIAGVASHAAALGKPCVALAGEVRLGKRECATAGIDSAYSMSEFAGRERSMAKPAEVLSEVSARMSQTWGRR</sequence>
<protein>
    <recommendedName>
        <fullName evidence="5">Glycerate kinase</fullName>
    </recommendedName>
</protein>
<organism evidence="4">
    <name type="scientific">freshwater metagenome</name>
    <dbReference type="NCBI Taxonomy" id="449393"/>
    <lineage>
        <taxon>unclassified sequences</taxon>
        <taxon>metagenomes</taxon>
        <taxon>ecological metagenomes</taxon>
    </lineage>
</organism>
<dbReference type="PIRSF" id="PIRSF006078">
    <property type="entry name" value="GlxK"/>
    <property type="match status" value="1"/>
</dbReference>
<dbReference type="InterPro" id="IPR018193">
    <property type="entry name" value="Glyc_kinase_flavodox-like_fold"/>
</dbReference>
<reference evidence="4" key="1">
    <citation type="submission" date="2014-06" db="EMBL/GenBank/DDBJ databases">
        <title>Key roles for freshwater Actinobacteria revealed by deep metagenomic sequencing.</title>
        <authorList>
            <person name="Ghai R."/>
            <person name="Mizuno C.M."/>
            <person name="Picazo A."/>
            <person name="Camacho A."/>
            <person name="Rodriguez-Valera F."/>
        </authorList>
    </citation>
    <scope>NUCLEOTIDE SEQUENCE</scope>
</reference>
<dbReference type="InterPro" id="IPR036129">
    <property type="entry name" value="Glycerate_kinase_sf"/>
</dbReference>
<dbReference type="PANTHER" id="PTHR21599:SF0">
    <property type="entry name" value="GLYCERATE KINASE"/>
    <property type="match status" value="1"/>
</dbReference>
<dbReference type="InterPro" id="IPR018197">
    <property type="entry name" value="Glycerate_kinase_RE-like"/>
</dbReference>